<keyword evidence="1" id="KW-0732">Signal</keyword>
<dbReference type="OrthoDB" id="9803764at2"/>
<organism evidence="3 4">
    <name type="scientific">Runella rosea</name>
    <dbReference type="NCBI Taxonomy" id="2259595"/>
    <lineage>
        <taxon>Bacteria</taxon>
        <taxon>Pseudomonadati</taxon>
        <taxon>Bacteroidota</taxon>
        <taxon>Cytophagia</taxon>
        <taxon>Cytophagales</taxon>
        <taxon>Spirosomataceae</taxon>
        <taxon>Runella</taxon>
    </lineage>
</organism>
<dbReference type="Proteomes" id="UP000251993">
    <property type="component" value="Chromosome"/>
</dbReference>
<dbReference type="PANTHER" id="PTHR43130:SF15">
    <property type="entry name" value="THIJ_PFPI FAMILY PROTEIN (AFU_ORTHOLOGUE AFUA_5G14240)"/>
    <property type="match status" value="1"/>
</dbReference>
<gene>
    <name evidence="3" type="ORF">DR864_05965</name>
</gene>
<evidence type="ECO:0000313" key="4">
    <source>
        <dbReference type="Proteomes" id="UP000251993"/>
    </source>
</evidence>
<name>A0A344TF87_9BACT</name>
<dbReference type="EMBL" id="CP030850">
    <property type="protein sequence ID" value="AXE17308.1"/>
    <property type="molecule type" value="Genomic_DNA"/>
</dbReference>
<dbReference type="PANTHER" id="PTHR43130">
    <property type="entry name" value="ARAC-FAMILY TRANSCRIPTIONAL REGULATOR"/>
    <property type="match status" value="1"/>
</dbReference>
<dbReference type="Gene3D" id="3.40.50.880">
    <property type="match status" value="1"/>
</dbReference>
<dbReference type="SUPFAM" id="SSF52317">
    <property type="entry name" value="Class I glutamine amidotransferase-like"/>
    <property type="match status" value="1"/>
</dbReference>
<dbReference type="KEGG" id="run:DR864_05965"/>
<dbReference type="AlphaFoldDB" id="A0A344TF87"/>
<dbReference type="InterPro" id="IPR002818">
    <property type="entry name" value="DJ-1/PfpI"/>
</dbReference>
<proteinExistence type="predicted"/>
<feature type="chain" id="PRO_5016756580" evidence="1">
    <location>
        <begin position="31"/>
        <end position="238"/>
    </location>
</feature>
<dbReference type="Pfam" id="PF01965">
    <property type="entry name" value="DJ-1_PfpI"/>
    <property type="match status" value="1"/>
</dbReference>
<feature type="domain" description="DJ-1/PfpI" evidence="2">
    <location>
        <begin position="39"/>
        <end position="201"/>
    </location>
</feature>
<evidence type="ECO:0000259" key="2">
    <source>
        <dbReference type="Pfam" id="PF01965"/>
    </source>
</evidence>
<feature type="signal peptide" evidence="1">
    <location>
        <begin position="1"/>
        <end position="30"/>
    </location>
</feature>
<evidence type="ECO:0000256" key="1">
    <source>
        <dbReference type="SAM" id="SignalP"/>
    </source>
</evidence>
<reference evidence="3 4" key="1">
    <citation type="submission" date="2018-07" db="EMBL/GenBank/DDBJ databases">
        <title>Genome sequencing of Runella.</title>
        <authorList>
            <person name="Baek M.-G."/>
            <person name="Yi H."/>
        </authorList>
    </citation>
    <scope>NUCLEOTIDE SEQUENCE [LARGE SCALE GENOMIC DNA]</scope>
    <source>
        <strain evidence="3 4">HYN0085</strain>
    </source>
</reference>
<dbReference type="InterPro" id="IPR052158">
    <property type="entry name" value="INH-QAR"/>
</dbReference>
<dbReference type="CDD" id="cd03139">
    <property type="entry name" value="GATase1_PfpI_2"/>
    <property type="match status" value="1"/>
</dbReference>
<dbReference type="InterPro" id="IPR029062">
    <property type="entry name" value="Class_I_gatase-like"/>
</dbReference>
<evidence type="ECO:0000313" key="3">
    <source>
        <dbReference type="EMBL" id="AXE17308.1"/>
    </source>
</evidence>
<dbReference type="RefSeq" id="WP_114066094.1">
    <property type="nucleotide sequence ID" value="NZ_CP030850.1"/>
</dbReference>
<sequence length="238" mass="26254">MNALFTKKQLLSALLVISSLAAFSQSGAVAAPPQAQPKTIGILLFNNFETLDVFGPVEVFGRLKDLYKIEFYSLEGGIISSTQNVKIVTEKLPEDEKLDIFLIPGGQGTRKEVEHEALLSKIKALSSTAVYTLTVCTGSALLAKTGQLNGKTATSNKRAYDWATSQGPQVKWVKKARWTVDGKFYTSAGISAGMDMTLGFISDRHGIDLARKIAYEIEYTWQENKEVDEFYLQDLKTK</sequence>
<protein>
    <submittedName>
        <fullName evidence="3">DJ-1/PfpI family protein</fullName>
    </submittedName>
</protein>
<keyword evidence="4" id="KW-1185">Reference proteome</keyword>
<accession>A0A344TF87</accession>